<sequence length="92" mass="10724">MEEIAEIVREIGRQQTDNSYYRTCYGLLKQLQDLVAQSSDDLRCLQQYETLFPSNDFLPIYHIAAELQNSVAKLLEQEKKSHSAWQNLRSTT</sequence>
<dbReference type="EMBL" id="JAPZBQ010000002">
    <property type="protein sequence ID" value="KAJ5346163.1"/>
    <property type="molecule type" value="Genomic_DNA"/>
</dbReference>
<evidence type="ECO:0000313" key="1">
    <source>
        <dbReference type="EMBL" id="KAJ5346163.1"/>
    </source>
</evidence>
<gene>
    <name evidence="1" type="ORF">N7452_004167</name>
</gene>
<protein>
    <submittedName>
        <fullName evidence="1">Uncharacterized protein</fullName>
    </submittedName>
</protein>
<name>A0A9W9ULF9_PENBR</name>
<dbReference type="AlphaFoldDB" id="A0A9W9ULF9"/>
<comment type="caution">
    <text evidence="1">The sequence shown here is derived from an EMBL/GenBank/DDBJ whole genome shotgun (WGS) entry which is preliminary data.</text>
</comment>
<organism evidence="1 2">
    <name type="scientific">Penicillium brevicompactum</name>
    <dbReference type="NCBI Taxonomy" id="5074"/>
    <lineage>
        <taxon>Eukaryota</taxon>
        <taxon>Fungi</taxon>
        <taxon>Dikarya</taxon>
        <taxon>Ascomycota</taxon>
        <taxon>Pezizomycotina</taxon>
        <taxon>Eurotiomycetes</taxon>
        <taxon>Eurotiomycetidae</taxon>
        <taxon>Eurotiales</taxon>
        <taxon>Aspergillaceae</taxon>
        <taxon>Penicillium</taxon>
    </lineage>
</organism>
<accession>A0A9W9ULF9</accession>
<reference evidence="1" key="1">
    <citation type="submission" date="2022-12" db="EMBL/GenBank/DDBJ databases">
        <authorList>
            <person name="Petersen C."/>
        </authorList>
    </citation>
    <scope>NUCLEOTIDE SEQUENCE</scope>
    <source>
        <strain evidence="1">IBT 35673</strain>
    </source>
</reference>
<dbReference type="Proteomes" id="UP001147695">
    <property type="component" value="Unassembled WGS sequence"/>
</dbReference>
<evidence type="ECO:0000313" key="2">
    <source>
        <dbReference type="Proteomes" id="UP001147695"/>
    </source>
</evidence>
<reference evidence="1" key="2">
    <citation type="journal article" date="2023" name="IMA Fungus">
        <title>Comparative genomic study of the Penicillium genus elucidates a diverse pangenome and 15 lateral gene transfer events.</title>
        <authorList>
            <person name="Petersen C."/>
            <person name="Sorensen T."/>
            <person name="Nielsen M.R."/>
            <person name="Sondergaard T.E."/>
            <person name="Sorensen J.L."/>
            <person name="Fitzpatrick D.A."/>
            <person name="Frisvad J.C."/>
            <person name="Nielsen K.L."/>
        </authorList>
    </citation>
    <scope>NUCLEOTIDE SEQUENCE</scope>
    <source>
        <strain evidence="1">IBT 35673</strain>
    </source>
</reference>
<proteinExistence type="predicted"/>